<reference evidence="3" key="1">
    <citation type="submission" date="2025-08" db="UniProtKB">
        <authorList>
            <consortium name="RefSeq"/>
        </authorList>
    </citation>
    <scope>IDENTIFICATION</scope>
</reference>
<dbReference type="PANTHER" id="PTHR10579">
    <property type="entry name" value="CALCIUM-ACTIVATED CHLORIDE CHANNEL REGULATOR"/>
    <property type="match status" value="1"/>
</dbReference>
<accession>A0A8N4F0Q7</accession>
<feature type="compositionally biased region" description="Basic and acidic residues" evidence="1">
    <location>
        <begin position="16"/>
        <end position="32"/>
    </location>
</feature>
<feature type="region of interest" description="Disordered" evidence="1">
    <location>
        <begin position="1"/>
        <end position="33"/>
    </location>
</feature>
<organism evidence="2 3">
    <name type="scientific">Elaeis guineensis var. tenera</name>
    <name type="common">Oil palm</name>
    <dbReference type="NCBI Taxonomy" id="51953"/>
    <lineage>
        <taxon>Eukaryota</taxon>
        <taxon>Viridiplantae</taxon>
        <taxon>Streptophyta</taxon>
        <taxon>Embryophyta</taxon>
        <taxon>Tracheophyta</taxon>
        <taxon>Spermatophyta</taxon>
        <taxon>Magnoliopsida</taxon>
        <taxon>Liliopsida</taxon>
        <taxon>Arecaceae</taxon>
        <taxon>Arecoideae</taxon>
        <taxon>Cocoseae</taxon>
        <taxon>Elaeidinae</taxon>
        <taxon>Elaeis</taxon>
    </lineage>
</organism>
<dbReference type="Proteomes" id="UP000504607">
    <property type="component" value="Chromosome 7"/>
</dbReference>
<dbReference type="AlphaFoldDB" id="A0A8N4F0Q7"/>
<evidence type="ECO:0000313" key="2">
    <source>
        <dbReference type="Proteomes" id="UP000504607"/>
    </source>
</evidence>
<dbReference type="PANTHER" id="PTHR10579:SF146">
    <property type="entry name" value="RING-TYPE DOMAIN-CONTAINING PROTEIN"/>
    <property type="match status" value="1"/>
</dbReference>
<dbReference type="InterPro" id="IPR051266">
    <property type="entry name" value="CLCR"/>
</dbReference>
<dbReference type="RefSeq" id="XP_029121687.1">
    <property type="nucleotide sequence ID" value="XM_029265854.1"/>
</dbReference>
<evidence type="ECO:0000256" key="1">
    <source>
        <dbReference type="SAM" id="MobiDB-lite"/>
    </source>
</evidence>
<sequence>MADSGDDGGEGLTNGKRGESTKRRGEMEELRKSTSTISATGIRILKERCFRNPVASIILLSDGIDTMDRFSLTGRLQSSRQTRDFLQRLPPSARSVGPVHSFGFDANDDPTIMHAVAEATGGTFSFVEEEAAVSDAFAACLAGLLSVVAQYLHLTICSASPGVHLTSVGTGNYLSRISDQRLMAVIEVGDLYAEEEKYFLLDVTMKTEELERQRRVMQKKRKALATAEESSKHPRIEALMAQVVPSPTGTPSRRFVGSPSTNPDVVVVSPMKILHPGVAILLSQSNSSSTPRDEEAS</sequence>
<dbReference type="Gene3D" id="3.40.50.410">
    <property type="entry name" value="von Willebrand factor, type A domain"/>
    <property type="match status" value="1"/>
</dbReference>
<gene>
    <name evidence="3" type="primary">LOC114914393</name>
</gene>
<dbReference type="OrthoDB" id="299997at2759"/>
<name>A0A8N4F0Q7_ELAGV</name>
<protein>
    <submittedName>
        <fullName evidence="3">E3 ubiquitin-protein ligase WAV3-like</fullName>
    </submittedName>
</protein>
<dbReference type="InterPro" id="IPR036465">
    <property type="entry name" value="vWFA_dom_sf"/>
</dbReference>
<keyword evidence="2" id="KW-1185">Reference proteome</keyword>
<evidence type="ECO:0000313" key="3">
    <source>
        <dbReference type="RefSeq" id="XP_029121687.1"/>
    </source>
</evidence>
<proteinExistence type="predicted"/>